<dbReference type="PANTHER" id="PTHR32125">
    <property type="entry name" value="2-C-METHYL-D-ERYTHRITOL 4-PHOSPHATE CYTIDYLYLTRANSFERASE, CHLOROPLASTIC"/>
    <property type="match status" value="1"/>
</dbReference>
<evidence type="ECO:0000256" key="1">
    <source>
        <dbReference type="ARBA" id="ARBA00022679"/>
    </source>
</evidence>
<dbReference type="AlphaFoldDB" id="A0A644WR90"/>
<reference evidence="3" key="1">
    <citation type="submission" date="2019-08" db="EMBL/GenBank/DDBJ databases">
        <authorList>
            <person name="Kucharzyk K."/>
            <person name="Murdoch R.W."/>
            <person name="Higgins S."/>
            <person name="Loffler F."/>
        </authorList>
    </citation>
    <scope>NUCLEOTIDE SEQUENCE</scope>
</reference>
<sequence length="229" mass="26203">MIPEQHFSVVIVAGGKGLRAGGEIPKQFQPIGGKPILMRTAEAFYNFDYRMRIVIVLPEEFRFFWEELCEKHGFRIPHSIVSGGETRFHSVKNGLEEIQKDEIVGIHDAARPFIPKEVIGRCYREAFDFRCGVIPVIEEKNSVRILTAYESKALDRKKIRVVQTPQVFPADLLKNAYETPYREEFTDDASVAEDSGIQIKLVKGDERNIKITTPLDLKFADYLCRNNLV</sequence>
<dbReference type="InterPro" id="IPR001228">
    <property type="entry name" value="IspD"/>
</dbReference>
<dbReference type="InterPro" id="IPR050088">
    <property type="entry name" value="IspD/TarI_cytidylyltransf_bact"/>
</dbReference>
<comment type="caution">
    <text evidence="3">The sequence shown here is derived from an EMBL/GenBank/DDBJ whole genome shotgun (WGS) entry which is preliminary data.</text>
</comment>
<keyword evidence="2 3" id="KW-0548">Nucleotidyltransferase</keyword>
<dbReference type="InterPro" id="IPR034683">
    <property type="entry name" value="IspD/TarI"/>
</dbReference>
<gene>
    <name evidence="3" type="primary">ispD_9</name>
    <name evidence="3" type="ORF">SDC9_51073</name>
</gene>
<proteinExistence type="inferred from homology"/>
<dbReference type="NCBIfam" id="TIGR00453">
    <property type="entry name" value="ispD"/>
    <property type="match status" value="1"/>
</dbReference>
<protein>
    <submittedName>
        <fullName evidence="3">2-C-methyl-D-erythritol 4-phosphate cytidylyltransferase</fullName>
        <ecNumber evidence="3">2.7.7.60</ecNumber>
    </submittedName>
</protein>
<dbReference type="InterPro" id="IPR029044">
    <property type="entry name" value="Nucleotide-diphossugar_trans"/>
</dbReference>
<dbReference type="HAMAP" id="MF_00108">
    <property type="entry name" value="IspD"/>
    <property type="match status" value="1"/>
</dbReference>
<dbReference type="GO" id="GO:0008299">
    <property type="term" value="P:isoprenoid biosynthetic process"/>
    <property type="evidence" value="ECO:0007669"/>
    <property type="project" value="InterPro"/>
</dbReference>
<accession>A0A644WR90</accession>
<evidence type="ECO:0000256" key="2">
    <source>
        <dbReference type="ARBA" id="ARBA00022695"/>
    </source>
</evidence>
<dbReference type="Pfam" id="PF01128">
    <property type="entry name" value="IspD"/>
    <property type="match status" value="1"/>
</dbReference>
<dbReference type="GO" id="GO:0050518">
    <property type="term" value="F:2-C-methyl-D-erythritol 4-phosphate cytidylyltransferase activity"/>
    <property type="evidence" value="ECO:0007669"/>
    <property type="project" value="UniProtKB-EC"/>
</dbReference>
<evidence type="ECO:0000313" key="3">
    <source>
        <dbReference type="EMBL" id="MPM04793.1"/>
    </source>
</evidence>
<dbReference type="Gene3D" id="3.90.550.10">
    <property type="entry name" value="Spore Coat Polysaccharide Biosynthesis Protein SpsA, Chain A"/>
    <property type="match status" value="1"/>
</dbReference>
<name>A0A644WR90_9ZZZZ</name>
<dbReference type="EMBL" id="VSSQ01001071">
    <property type="protein sequence ID" value="MPM04793.1"/>
    <property type="molecule type" value="Genomic_DNA"/>
</dbReference>
<dbReference type="PANTHER" id="PTHR32125:SF4">
    <property type="entry name" value="2-C-METHYL-D-ERYTHRITOL 4-PHOSPHATE CYTIDYLYLTRANSFERASE, CHLOROPLASTIC"/>
    <property type="match status" value="1"/>
</dbReference>
<keyword evidence="1 3" id="KW-0808">Transferase</keyword>
<dbReference type="CDD" id="cd02516">
    <property type="entry name" value="CDP-ME_synthetase"/>
    <property type="match status" value="1"/>
</dbReference>
<dbReference type="SUPFAM" id="SSF53448">
    <property type="entry name" value="Nucleotide-diphospho-sugar transferases"/>
    <property type="match status" value="1"/>
</dbReference>
<dbReference type="NCBIfam" id="NF001186">
    <property type="entry name" value="PRK00155.2-3"/>
    <property type="match status" value="1"/>
</dbReference>
<dbReference type="FunFam" id="3.90.550.10:FF:000003">
    <property type="entry name" value="2-C-methyl-D-erythritol 4-phosphate cytidylyltransferase"/>
    <property type="match status" value="1"/>
</dbReference>
<dbReference type="EC" id="2.7.7.60" evidence="3"/>
<organism evidence="3">
    <name type="scientific">bioreactor metagenome</name>
    <dbReference type="NCBI Taxonomy" id="1076179"/>
    <lineage>
        <taxon>unclassified sequences</taxon>
        <taxon>metagenomes</taxon>
        <taxon>ecological metagenomes</taxon>
    </lineage>
</organism>